<feature type="modified residue" description="4-aspartylphosphate" evidence="1">
    <location>
        <position position="43"/>
    </location>
</feature>
<keyword evidence="1" id="KW-0597">Phosphoprotein</keyword>
<reference evidence="3 4" key="1">
    <citation type="submission" date="2017-10" db="EMBL/GenBank/DDBJ databases">
        <title>Draft genomes of the Enterococcus faecium isolated from human feces before and after Helicobacter pylori eradication therapy.</title>
        <authorList>
            <person name="Prianichniikov N.A."/>
            <person name="Glushchenko O.E."/>
            <person name="Malakhova M.V."/>
        </authorList>
    </citation>
    <scope>NUCLEOTIDE SEQUENCE [LARGE SCALE GENOMIC DNA]</scope>
    <source>
        <strain evidence="3 4">Hp_5-7</strain>
    </source>
</reference>
<comment type="caution">
    <text evidence="3">The sequence shown here is derived from an EMBL/GenBank/DDBJ whole genome shotgun (WGS) entry which is preliminary data.</text>
</comment>
<organism evidence="3 4">
    <name type="scientific">Enterococcus faecium</name>
    <name type="common">Streptococcus faecium</name>
    <dbReference type="NCBI Taxonomy" id="1352"/>
    <lineage>
        <taxon>Bacteria</taxon>
        <taxon>Bacillati</taxon>
        <taxon>Bacillota</taxon>
        <taxon>Bacilli</taxon>
        <taxon>Lactobacillales</taxon>
        <taxon>Enterococcaceae</taxon>
        <taxon>Enterococcus</taxon>
    </lineage>
</organism>
<gene>
    <name evidence="3" type="ORF">CQR37_18000</name>
</gene>
<dbReference type="EMBL" id="PCGC01000687">
    <property type="protein sequence ID" value="PHL19839.1"/>
    <property type="molecule type" value="Genomic_DNA"/>
</dbReference>
<dbReference type="Proteomes" id="UP000224303">
    <property type="component" value="Unassembled WGS sequence"/>
</dbReference>
<evidence type="ECO:0000256" key="1">
    <source>
        <dbReference type="PROSITE-ProRule" id="PRU00169"/>
    </source>
</evidence>
<dbReference type="Pfam" id="PF00072">
    <property type="entry name" value="Response_reg"/>
    <property type="match status" value="1"/>
</dbReference>
<dbReference type="Gene3D" id="3.40.50.2300">
    <property type="match status" value="1"/>
</dbReference>
<evidence type="ECO:0000313" key="4">
    <source>
        <dbReference type="Proteomes" id="UP000224303"/>
    </source>
</evidence>
<evidence type="ECO:0000313" key="3">
    <source>
        <dbReference type="EMBL" id="PHL19839.1"/>
    </source>
</evidence>
<sequence>MLEESRNLLIPWNFEIIKGLNVMQFVEFVKNNDIRSSDIFFLDIDLNAYYSGIELGEMLREKNAKCKIVYLTSHPNKAITVINRKITPSGYLIKEFTYEKNKKSIQSYLLKEKENEPVQQANKKK</sequence>
<accession>A0A2G0E5U2</accession>
<proteinExistence type="predicted"/>
<protein>
    <submittedName>
        <fullName evidence="3">Response regulator</fullName>
    </submittedName>
</protein>
<evidence type="ECO:0000259" key="2">
    <source>
        <dbReference type="PROSITE" id="PS50110"/>
    </source>
</evidence>
<dbReference type="AlphaFoldDB" id="A0A2G0E5U2"/>
<feature type="domain" description="Response regulatory" evidence="2">
    <location>
        <begin position="1"/>
        <end position="109"/>
    </location>
</feature>
<dbReference type="InterPro" id="IPR001789">
    <property type="entry name" value="Sig_transdc_resp-reg_receiver"/>
</dbReference>
<dbReference type="GO" id="GO:0000160">
    <property type="term" value="P:phosphorelay signal transduction system"/>
    <property type="evidence" value="ECO:0007669"/>
    <property type="project" value="InterPro"/>
</dbReference>
<name>A0A2G0E5U2_ENTFC</name>
<dbReference type="PROSITE" id="PS50110">
    <property type="entry name" value="RESPONSE_REGULATORY"/>
    <property type="match status" value="1"/>
</dbReference>
<dbReference type="SUPFAM" id="SSF52172">
    <property type="entry name" value="CheY-like"/>
    <property type="match status" value="1"/>
</dbReference>
<dbReference type="InterPro" id="IPR011006">
    <property type="entry name" value="CheY-like_superfamily"/>
</dbReference>